<evidence type="ECO:0000256" key="4">
    <source>
        <dbReference type="ARBA" id="ARBA00022753"/>
    </source>
</evidence>
<keyword evidence="5" id="KW-0653">Protein transport</keyword>
<dbReference type="STRING" id="1037660.A0A066VFC7"/>
<dbReference type="InterPro" id="IPR001683">
    <property type="entry name" value="PX_dom"/>
</dbReference>
<dbReference type="Gene3D" id="1.20.1270.60">
    <property type="entry name" value="Arfaptin homology (AH) domain/BAR domain"/>
    <property type="match status" value="2"/>
</dbReference>
<dbReference type="InterPro" id="IPR027267">
    <property type="entry name" value="AH/BAR_dom_sf"/>
</dbReference>
<dbReference type="CDD" id="cd06867">
    <property type="entry name" value="PX_SNX41_42"/>
    <property type="match status" value="1"/>
</dbReference>
<protein>
    <recommendedName>
        <fullName evidence="11">PX domain-containing protein</fullName>
    </recommendedName>
</protein>
<organism evidence="12 13">
    <name type="scientific">Tilletiaria anomala (strain ATCC 24038 / CBS 436.72 / UBC 951)</name>
    <dbReference type="NCBI Taxonomy" id="1037660"/>
    <lineage>
        <taxon>Eukaryota</taxon>
        <taxon>Fungi</taxon>
        <taxon>Dikarya</taxon>
        <taxon>Basidiomycota</taxon>
        <taxon>Ustilaginomycotina</taxon>
        <taxon>Exobasidiomycetes</taxon>
        <taxon>Georgefischeriales</taxon>
        <taxon>Tilletiariaceae</taxon>
        <taxon>Tilletiaria</taxon>
    </lineage>
</organism>
<feature type="domain" description="PX" evidence="11">
    <location>
        <begin position="140"/>
        <end position="259"/>
    </location>
</feature>
<proteinExistence type="inferred from homology"/>
<dbReference type="PANTHER" id="PTHR46979">
    <property type="entry name" value="SORTING NEXIN-41"/>
    <property type="match status" value="1"/>
</dbReference>
<comment type="similarity">
    <text evidence="2">Belongs to the sorting nexin family.</text>
</comment>
<evidence type="ECO:0000256" key="3">
    <source>
        <dbReference type="ARBA" id="ARBA00022448"/>
    </source>
</evidence>
<accession>A0A066VFC7</accession>
<keyword evidence="8" id="KW-0472">Membrane</keyword>
<dbReference type="SUPFAM" id="SSF64268">
    <property type="entry name" value="PX domain"/>
    <property type="match status" value="1"/>
</dbReference>
<feature type="compositionally biased region" description="Polar residues" evidence="10">
    <location>
        <begin position="84"/>
        <end position="104"/>
    </location>
</feature>
<gene>
    <name evidence="12" type="ORF">K437DRAFT_295840</name>
</gene>
<dbReference type="InterPro" id="IPR051079">
    <property type="entry name" value="Sorting_Nexin_Autophagy"/>
</dbReference>
<evidence type="ECO:0000256" key="10">
    <source>
        <dbReference type="SAM" id="MobiDB-lite"/>
    </source>
</evidence>
<name>A0A066VFC7_TILAU</name>
<dbReference type="InterPro" id="IPR036871">
    <property type="entry name" value="PX_dom_sf"/>
</dbReference>
<dbReference type="PANTHER" id="PTHR46979:SF2">
    <property type="entry name" value="SORTING NEXIN-41"/>
    <property type="match status" value="1"/>
</dbReference>
<comment type="subcellular location">
    <subcellularLocation>
        <location evidence="1">Endosome membrane</location>
        <topology evidence="1">Peripheral membrane protein</topology>
    </subcellularLocation>
</comment>
<evidence type="ECO:0000259" key="11">
    <source>
        <dbReference type="PROSITE" id="PS50195"/>
    </source>
</evidence>
<feature type="region of interest" description="Disordered" evidence="10">
    <location>
        <begin position="1"/>
        <end position="140"/>
    </location>
</feature>
<dbReference type="PROSITE" id="PS50195">
    <property type="entry name" value="PX"/>
    <property type="match status" value="1"/>
</dbReference>
<dbReference type="RefSeq" id="XP_013241379.1">
    <property type="nucleotide sequence ID" value="XM_013385925.1"/>
</dbReference>
<sequence length="694" mass="75020">MADENSERIIPIQISDPDAEGAGTGPAAPPETAAQAKVSDADAGAEVNHADGAKSEQAACTAKRNDVEEEDGWGDASIKAHSASLLTPNSVQPDDHSSTLSSEAPSAYNYVDDGQGHSPAANTSRQSSSGSTGARQQQHEPVHVEIVDAQKSTDGHTTSTFITYVIRSGSLEAKRRYSEFEAFREALVKLFPVSIVPPIPDKHSLGDYAVKQSKAKEDAIIIARRRRMLQSFLRRVAKHPTLGQSQVFLKFIDGRHQWHEIAASPPISMLPKSNLKAPPANPADPDAPYAYQVLPIPSSSAQLREPNQRFLDSEAFTDRFASHLTGNMEKVNRRTMKRWTEAGADYAELGAVLNGFSLSEHGELAYAIEKTGQAADASYVATGHMLQDWEIAFTEPLHEYAQFAGVLQKLLKWRHMKHLQFEYAQEALEAKRAQLEDLEKVENEASRLTGALERGGRAGLDAAVAASSQGASAAGGARDSVNAGVWGRSSLYGAAAEEPDAWVGAGGAGSASEPASAAVSPLKTSSIDHPRASTSSSLPLAAATRSSSALRSSKRFSSGYGLFGALSHTFQSVMDVDPEATRRNSIAKLRDSIAQLEEALALTEKDLQYATVTIQADLDRFQRHKVADMKEMAIEFVKIHREYCRVSLEQWKEAKVAVDRVDVPREMPESSLARHQRTEGSAPRGSLSARGMML</sequence>
<dbReference type="GO" id="GO:0005829">
    <property type="term" value="C:cytosol"/>
    <property type="evidence" value="ECO:0007669"/>
    <property type="project" value="GOC"/>
</dbReference>
<evidence type="ECO:0000256" key="2">
    <source>
        <dbReference type="ARBA" id="ARBA00010883"/>
    </source>
</evidence>
<dbReference type="HOGENOM" id="CLU_014456_1_0_1"/>
<dbReference type="OMA" id="CRRMKEV"/>
<dbReference type="GO" id="GO:0006914">
    <property type="term" value="P:autophagy"/>
    <property type="evidence" value="ECO:0007669"/>
    <property type="project" value="UniProtKB-KW"/>
</dbReference>
<dbReference type="GO" id="GO:0042147">
    <property type="term" value="P:retrograde transport, endosome to Golgi"/>
    <property type="evidence" value="ECO:0007669"/>
    <property type="project" value="InterPro"/>
</dbReference>
<dbReference type="EMBL" id="JMSN01000091">
    <property type="protein sequence ID" value="KDN40422.1"/>
    <property type="molecule type" value="Genomic_DNA"/>
</dbReference>
<keyword evidence="13" id="KW-1185">Reference proteome</keyword>
<feature type="compositionally biased region" description="Low complexity" evidence="10">
    <location>
        <begin position="510"/>
        <end position="521"/>
    </location>
</feature>
<reference evidence="12 13" key="1">
    <citation type="submission" date="2014-05" db="EMBL/GenBank/DDBJ databases">
        <title>Draft genome sequence of a rare smut relative, Tilletiaria anomala UBC 951.</title>
        <authorList>
            <consortium name="DOE Joint Genome Institute"/>
            <person name="Toome M."/>
            <person name="Kuo A."/>
            <person name="Henrissat B."/>
            <person name="Lipzen A."/>
            <person name="Tritt A."/>
            <person name="Yoshinaga Y."/>
            <person name="Zane M."/>
            <person name="Barry K."/>
            <person name="Grigoriev I.V."/>
            <person name="Spatafora J.W."/>
            <person name="Aimea M.C."/>
        </authorList>
    </citation>
    <scope>NUCLEOTIDE SEQUENCE [LARGE SCALE GENOMIC DNA]</scope>
    <source>
        <strain evidence="12 13">UBC 951</strain>
    </source>
</reference>
<feature type="coiled-coil region" evidence="9">
    <location>
        <begin position="421"/>
        <end position="451"/>
    </location>
</feature>
<evidence type="ECO:0000256" key="1">
    <source>
        <dbReference type="ARBA" id="ARBA00004481"/>
    </source>
</evidence>
<dbReference type="OrthoDB" id="289314at2759"/>
<keyword evidence="4" id="KW-0967">Endosome</keyword>
<evidence type="ECO:0000256" key="6">
    <source>
        <dbReference type="ARBA" id="ARBA00023006"/>
    </source>
</evidence>
<dbReference type="GO" id="GO:0010008">
    <property type="term" value="C:endosome membrane"/>
    <property type="evidence" value="ECO:0007669"/>
    <property type="project" value="UniProtKB-SubCell"/>
</dbReference>
<dbReference type="Proteomes" id="UP000027361">
    <property type="component" value="Unassembled WGS sequence"/>
</dbReference>
<dbReference type="GeneID" id="25267289"/>
<feature type="region of interest" description="Disordered" evidence="10">
    <location>
        <begin position="505"/>
        <end position="540"/>
    </location>
</feature>
<dbReference type="Pfam" id="PF00787">
    <property type="entry name" value="PX"/>
    <property type="match status" value="1"/>
</dbReference>
<dbReference type="InterPro" id="IPR044106">
    <property type="entry name" value="PX_Snx41/Atg20"/>
</dbReference>
<feature type="compositionally biased region" description="Polar residues" evidence="10">
    <location>
        <begin position="120"/>
        <end position="136"/>
    </location>
</feature>
<keyword evidence="6" id="KW-0072">Autophagy</keyword>
<comment type="caution">
    <text evidence="12">The sequence shown here is derived from an EMBL/GenBank/DDBJ whole genome shotgun (WGS) entry which is preliminary data.</text>
</comment>
<keyword evidence="3" id="KW-0813">Transport</keyword>
<feature type="region of interest" description="Disordered" evidence="10">
    <location>
        <begin position="667"/>
        <end position="694"/>
    </location>
</feature>
<dbReference type="GO" id="GO:0015031">
    <property type="term" value="P:protein transport"/>
    <property type="evidence" value="ECO:0007669"/>
    <property type="project" value="UniProtKB-KW"/>
</dbReference>
<dbReference type="InParanoid" id="A0A066VFC7"/>
<evidence type="ECO:0000313" key="12">
    <source>
        <dbReference type="EMBL" id="KDN40422.1"/>
    </source>
</evidence>
<evidence type="ECO:0000256" key="9">
    <source>
        <dbReference type="SAM" id="Coils"/>
    </source>
</evidence>
<dbReference type="FunCoup" id="A0A066VFC7">
    <property type="interactions" value="37"/>
</dbReference>
<dbReference type="SMART" id="SM00312">
    <property type="entry name" value="PX"/>
    <property type="match status" value="1"/>
</dbReference>
<dbReference type="Gene3D" id="3.30.1520.10">
    <property type="entry name" value="Phox-like domain"/>
    <property type="match status" value="1"/>
</dbReference>
<keyword evidence="7" id="KW-0446">Lipid-binding</keyword>
<evidence type="ECO:0000256" key="7">
    <source>
        <dbReference type="ARBA" id="ARBA00023121"/>
    </source>
</evidence>
<evidence type="ECO:0000256" key="8">
    <source>
        <dbReference type="ARBA" id="ARBA00023136"/>
    </source>
</evidence>
<evidence type="ECO:0000256" key="5">
    <source>
        <dbReference type="ARBA" id="ARBA00022927"/>
    </source>
</evidence>
<evidence type="ECO:0000313" key="13">
    <source>
        <dbReference type="Proteomes" id="UP000027361"/>
    </source>
</evidence>
<dbReference type="GO" id="GO:0035091">
    <property type="term" value="F:phosphatidylinositol binding"/>
    <property type="evidence" value="ECO:0007669"/>
    <property type="project" value="InterPro"/>
</dbReference>
<dbReference type="AlphaFoldDB" id="A0A066VFC7"/>
<keyword evidence="9" id="KW-0175">Coiled coil</keyword>